<protein>
    <recommendedName>
        <fullName evidence="5">Ig-like domain-containing protein</fullName>
    </recommendedName>
</protein>
<dbReference type="EMBL" id="PPHD01103845">
    <property type="protein sequence ID" value="POI19336.1"/>
    <property type="molecule type" value="Genomic_DNA"/>
</dbReference>
<dbReference type="InterPro" id="IPR003599">
    <property type="entry name" value="Ig_sub"/>
</dbReference>
<dbReference type="PANTHER" id="PTHR11738">
    <property type="entry name" value="MHC CLASS I NK CELL RECEPTOR"/>
    <property type="match status" value="1"/>
</dbReference>
<keyword evidence="4" id="KW-0472">Membrane</keyword>
<evidence type="ECO:0000313" key="7">
    <source>
        <dbReference type="Proteomes" id="UP000237246"/>
    </source>
</evidence>
<comment type="caution">
    <text evidence="6">The sequence shown here is derived from an EMBL/GenBank/DDBJ whole genome shotgun (WGS) entry which is preliminary data.</text>
</comment>
<sequence length="257" mass="27910">MAPIAAALILVPPPSLSLHPSQGVSLGDNVTLRCHLPRMAAWVRLYRNESTKSIEQKDKVQRMAKFSLNGIKKEDAVSYQCRYKGLKPPGTSQKSDPVELLVTDHSYPPPSISLSPEEHVDMGTNVTIQCWSKKYGVAFLLHKDGHSAPIQHQDPDGGTNATFALFRVTPADSGTYGCSYRIEGCCLLFSPLGDNVTLEVIPGPTPPGEERRSHGNLVVAVVRGCAAALVFGLGLYFVIDARSLWRQRDDSPGGEDS</sequence>
<feature type="domain" description="Ig-like" evidence="5">
    <location>
        <begin position="14"/>
        <end position="99"/>
    </location>
</feature>
<dbReference type="SUPFAM" id="SSF48726">
    <property type="entry name" value="Immunoglobulin"/>
    <property type="match status" value="2"/>
</dbReference>
<dbReference type="Proteomes" id="UP000237246">
    <property type="component" value="Unassembled WGS sequence"/>
</dbReference>
<dbReference type="InterPro" id="IPR050412">
    <property type="entry name" value="Ig-like_Receptors_ImmuneReg"/>
</dbReference>
<dbReference type="PROSITE" id="PS50835">
    <property type="entry name" value="IG_LIKE"/>
    <property type="match status" value="2"/>
</dbReference>
<organism evidence="6 7">
    <name type="scientific">Bambusicola thoracicus</name>
    <name type="common">Chinese bamboo-partridge</name>
    <name type="synonym">Perdix thoracica</name>
    <dbReference type="NCBI Taxonomy" id="9083"/>
    <lineage>
        <taxon>Eukaryota</taxon>
        <taxon>Metazoa</taxon>
        <taxon>Chordata</taxon>
        <taxon>Craniata</taxon>
        <taxon>Vertebrata</taxon>
        <taxon>Euteleostomi</taxon>
        <taxon>Archelosauria</taxon>
        <taxon>Archosauria</taxon>
        <taxon>Dinosauria</taxon>
        <taxon>Saurischia</taxon>
        <taxon>Theropoda</taxon>
        <taxon>Coelurosauria</taxon>
        <taxon>Aves</taxon>
        <taxon>Neognathae</taxon>
        <taxon>Galloanserae</taxon>
        <taxon>Galliformes</taxon>
        <taxon>Phasianidae</taxon>
        <taxon>Perdicinae</taxon>
        <taxon>Bambusicola</taxon>
    </lineage>
</organism>
<feature type="domain" description="Ig-like" evidence="5">
    <location>
        <begin position="110"/>
        <end position="178"/>
    </location>
</feature>
<dbReference type="InterPro" id="IPR013783">
    <property type="entry name" value="Ig-like_fold"/>
</dbReference>
<reference evidence="6 7" key="1">
    <citation type="submission" date="2018-01" db="EMBL/GenBank/DDBJ databases">
        <title>Comparison of the Chinese Bamboo Partridge and Red Junglefowl genome sequences highlights the importance of demography in genome evolution.</title>
        <authorList>
            <person name="Tiley G.P."/>
            <person name="Kimball R.T."/>
            <person name="Braun E.L."/>
            <person name="Burleigh J.G."/>
        </authorList>
    </citation>
    <scope>NUCLEOTIDE SEQUENCE [LARGE SCALE GENOMIC DNA]</scope>
    <source>
        <strain evidence="6">RTK389</strain>
        <tissue evidence="6">Blood</tissue>
    </source>
</reference>
<dbReference type="InterPro" id="IPR036179">
    <property type="entry name" value="Ig-like_dom_sf"/>
</dbReference>
<evidence type="ECO:0000256" key="2">
    <source>
        <dbReference type="ARBA" id="ARBA00023157"/>
    </source>
</evidence>
<dbReference type="Gene3D" id="2.60.40.10">
    <property type="entry name" value="Immunoglobulins"/>
    <property type="match status" value="2"/>
</dbReference>
<keyword evidence="2" id="KW-1015">Disulfide bond</keyword>
<dbReference type="FunFam" id="2.60.40.10:FF:000049">
    <property type="entry name" value="Leukocyte immunoglobulin-like receptor subfamily B member 1"/>
    <property type="match status" value="2"/>
</dbReference>
<evidence type="ECO:0000313" key="6">
    <source>
        <dbReference type="EMBL" id="POI19336.1"/>
    </source>
</evidence>
<accession>A0A2P4S5D6</accession>
<evidence type="ECO:0000256" key="1">
    <source>
        <dbReference type="ARBA" id="ARBA00022729"/>
    </source>
</evidence>
<keyword evidence="7" id="KW-1185">Reference proteome</keyword>
<dbReference type="InterPro" id="IPR007110">
    <property type="entry name" value="Ig-like_dom"/>
</dbReference>
<dbReference type="AlphaFoldDB" id="A0A2P4S5D6"/>
<proteinExistence type="predicted"/>
<dbReference type="GO" id="GO:0002764">
    <property type="term" value="P:immune response-regulating signaling pathway"/>
    <property type="evidence" value="ECO:0007669"/>
    <property type="project" value="TreeGrafter"/>
</dbReference>
<evidence type="ECO:0000259" key="5">
    <source>
        <dbReference type="PROSITE" id="PS50835"/>
    </source>
</evidence>
<feature type="transmembrane region" description="Helical" evidence="4">
    <location>
        <begin position="217"/>
        <end position="239"/>
    </location>
</feature>
<keyword evidence="1" id="KW-0732">Signal</keyword>
<evidence type="ECO:0000256" key="4">
    <source>
        <dbReference type="SAM" id="Phobius"/>
    </source>
</evidence>
<dbReference type="SMART" id="SM00409">
    <property type="entry name" value="IG"/>
    <property type="match status" value="2"/>
</dbReference>
<dbReference type="PANTHER" id="PTHR11738:SF186">
    <property type="entry name" value="OSTEOCLAST-ASSOCIATED IMMUNOGLOBULIN-LIKE RECEPTOR"/>
    <property type="match status" value="1"/>
</dbReference>
<dbReference type="OrthoDB" id="9118375at2759"/>
<keyword evidence="3" id="KW-0393">Immunoglobulin domain</keyword>
<name>A0A2P4S5D6_BAMTH</name>
<keyword evidence="4" id="KW-1133">Transmembrane helix</keyword>
<dbReference type="Pfam" id="PF13927">
    <property type="entry name" value="Ig_3"/>
    <property type="match status" value="1"/>
</dbReference>
<keyword evidence="4" id="KW-0812">Transmembrane</keyword>
<evidence type="ECO:0000256" key="3">
    <source>
        <dbReference type="ARBA" id="ARBA00023319"/>
    </source>
</evidence>
<dbReference type="Pfam" id="PF13895">
    <property type="entry name" value="Ig_2"/>
    <property type="match status" value="1"/>
</dbReference>
<gene>
    <name evidence="6" type="ORF">CIB84_016919</name>
</gene>